<dbReference type="GO" id="GO:0015074">
    <property type="term" value="P:DNA integration"/>
    <property type="evidence" value="ECO:0007669"/>
    <property type="project" value="InterPro"/>
</dbReference>
<dbReference type="STRING" id="1797995.A2242_04890"/>
<dbReference type="InterPro" id="IPR001584">
    <property type="entry name" value="Integrase_cat-core"/>
</dbReference>
<evidence type="ECO:0000313" key="2">
    <source>
        <dbReference type="EMBL" id="OGF27498.1"/>
    </source>
</evidence>
<comment type="caution">
    <text evidence="2">The sequence shown here is derived from an EMBL/GenBank/DDBJ whole genome shotgun (WGS) entry which is preliminary data.</text>
</comment>
<feature type="domain" description="Integrase catalytic" evidence="1">
    <location>
        <begin position="160"/>
        <end position="324"/>
    </location>
</feature>
<proteinExistence type="predicted"/>
<dbReference type="SUPFAM" id="SSF53098">
    <property type="entry name" value="Ribonuclease H-like"/>
    <property type="match status" value="1"/>
</dbReference>
<gene>
    <name evidence="2" type="ORF">A2242_04890</name>
</gene>
<reference evidence="2 3" key="1">
    <citation type="journal article" date="2016" name="Nat. Commun.">
        <title>Thousands of microbial genomes shed light on interconnected biogeochemical processes in an aquifer system.</title>
        <authorList>
            <person name="Anantharaman K."/>
            <person name="Brown C.T."/>
            <person name="Hug L.A."/>
            <person name="Sharon I."/>
            <person name="Castelle C.J."/>
            <person name="Probst A.J."/>
            <person name="Thomas B.C."/>
            <person name="Singh A."/>
            <person name="Wilkins M.J."/>
            <person name="Karaoz U."/>
            <person name="Brodie E.L."/>
            <person name="Williams K.H."/>
            <person name="Hubbard S.S."/>
            <person name="Banfield J.F."/>
        </authorList>
    </citation>
    <scope>NUCLEOTIDE SEQUENCE [LARGE SCALE GENOMIC DNA]</scope>
</reference>
<dbReference type="Gene3D" id="3.30.420.10">
    <property type="entry name" value="Ribonuclease H-like superfamily/Ribonuclease H"/>
    <property type="match status" value="1"/>
</dbReference>
<dbReference type="InterPro" id="IPR036397">
    <property type="entry name" value="RNaseH_sf"/>
</dbReference>
<evidence type="ECO:0000313" key="3">
    <source>
        <dbReference type="Proteomes" id="UP000178925"/>
    </source>
</evidence>
<sequence>MGSQWKWGYMKTMYVRYGEVKNRKEKSRILDEFCRTYDCHRKHALRLLNGPPPGETKPAKKKRKPFYTDRIISIVEAVWKASGYLWSKRLTSAIVLWMPWIKKRFSLTQKEHDQLVSISPAQIDRRLKSKKQWIRKEVFGSTKPGAILKHQIPVKTDSWNIKKPGFVETDLVSHCGGSAFGDFANTVNWTDIATQWVERKAILGKSQETVFNALTSMQHDMPFPLLGLDSDNGGEFINDHLYKYCLTNNIAFTRSRPYKKDDNAHIEQKNWTHVRQILGYLRYDTKGVVDAINNLYTHELRIFQNYFQPSVKLMKKIRIGSKVKKIYDVPKTPFQRLVESGKGNLHAIKAFENIASQFNPFQLSQIIEEKLDTIFYMASKTPRNLPVQHRFSLSAHPAPCRKNSALLPDIVPSPNKSELNRS</sequence>
<accession>A0A1F5SL84</accession>
<name>A0A1F5SL84_9BACT</name>
<organism evidence="2 3">
    <name type="scientific">Candidatus Falkowbacteria bacterium RIFOXYA2_FULL_47_9</name>
    <dbReference type="NCBI Taxonomy" id="1797995"/>
    <lineage>
        <taxon>Bacteria</taxon>
        <taxon>Candidatus Falkowiibacteriota</taxon>
    </lineage>
</organism>
<dbReference type="Proteomes" id="UP000178925">
    <property type="component" value="Unassembled WGS sequence"/>
</dbReference>
<dbReference type="GO" id="GO:0003676">
    <property type="term" value="F:nucleic acid binding"/>
    <property type="evidence" value="ECO:0007669"/>
    <property type="project" value="InterPro"/>
</dbReference>
<dbReference type="InterPro" id="IPR012337">
    <property type="entry name" value="RNaseH-like_sf"/>
</dbReference>
<protein>
    <recommendedName>
        <fullName evidence="1">Integrase catalytic domain-containing protein</fullName>
    </recommendedName>
</protein>
<dbReference type="PROSITE" id="PS50994">
    <property type="entry name" value="INTEGRASE"/>
    <property type="match status" value="1"/>
</dbReference>
<dbReference type="EMBL" id="MFGC01000024">
    <property type="protein sequence ID" value="OGF27498.1"/>
    <property type="molecule type" value="Genomic_DNA"/>
</dbReference>
<evidence type="ECO:0000259" key="1">
    <source>
        <dbReference type="PROSITE" id="PS50994"/>
    </source>
</evidence>
<dbReference type="AlphaFoldDB" id="A0A1F5SL84"/>